<dbReference type="EMBL" id="CP011110">
    <property type="protein sequence ID" value="AKA24376.1"/>
    <property type="molecule type" value="Genomic_DNA"/>
</dbReference>
<feature type="domain" description="Nudix hydrolase" evidence="4">
    <location>
        <begin position="1"/>
        <end position="122"/>
    </location>
</feature>
<dbReference type="RefSeq" id="WP_045882988.1">
    <property type="nucleotide sequence ID" value="NZ_CP011110.1"/>
</dbReference>
<dbReference type="GO" id="GO:0016787">
    <property type="term" value="F:hydrolase activity"/>
    <property type="evidence" value="ECO:0007669"/>
    <property type="project" value="UniProtKB-KW"/>
</dbReference>
<evidence type="ECO:0000256" key="1">
    <source>
        <dbReference type="ARBA" id="ARBA00001946"/>
    </source>
</evidence>
<evidence type="ECO:0000259" key="4">
    <source>
        <dbReference type="PROSITE" id="PS51462"/>
    </source>
</evidence>
<sequence length="127" mass="14936">MKRNKQRATIICCQGLQWLYVRKANAFWTLPGGKIEHGESPAQAAWRELREETGMHANDLRFLMLYRSGDAVHYVFQARLGDWAWAEPHSEIADCQWERVDRLPRVKRRIRKLIESVCGQYPELPVE</sequence>
<dbReference type="PATRIC" id="fig|587753.10.peg.2916"/>
<evidence type="ECO:0000256" key="2">
    <source>
        <dbReference type="ARBA" id="ARBA00022801"/>
    </source>
</evidence>
<dbReference type="InterPro" id="IPR020476">
    <property type="entry name" value="Nudix_hydrolase"/>
</dbReference>
<comment type="cofactor">
    <cofactor evidence="1">
        <name>Mg(2+)</name>
        <dbReference type="ChEBI" id="CHEBI:18420"/>
    </cofactor>
</comment>
<reference evidence="5 6" key="1">
    <citation type="journal article" date="2015" name="Mol. Plant Microbe Interact.">
        <title>Comparative Genomic Analysis of Pseudomonas chlororaphis PCL1606 Reveals New Insight into Antifungal Compounds Involved in Biocontrol.</title>
        <authorList>
            <person name="Calderon C.E."/>
            <person name="Ramos C."/>
            <person name="de Vicente A."/>
            <person name="Cazorla F.M."/>
        </authorList>
    </citation>
    <scope>NUCLEOTIDE SEQUENCE [LARGE SCALE GENOMIC DNA]</scope>
    <source>
        <strain evidence="5 6">PCL1606</strain>
    </source>
</reference>
<dbReference type="Gene3D" id="3.90.79.10">
    <property type="entry name" value="Nucleoside Triphosphate Pyrophosphohydrolase"/>
    <property type="match status" value="1"/>
</dbReference>
<dbReference type="KEGG" id="pcz:PCL1606_29250"/>
<dbReference type="Pfam" id="PF00293">
    <property type="entry name" value="NUDIX"/>
    <property type="match status" value="1"/>
</dbReference>
<dbReference type="OrthoDB" id="9791228at2"/>
<dbReference type="PROSITE" id="PS00893">
    <property type="entry name" value="NUDIX_BOX"/>
    <property type="match status" value="1"/>
</dbReference>
<proteinExistence type="inferred from homology"/>
<dbReference type="SUPFAM" id="SSF55811">
    <property type="entry name" value="Nudix"/>
    <property type="match status" value="1"/>
</dbReference>
<dbReference type="PROSITE" id="PS51462">
    <property type="entry name" value="NUDIX"/>
    <property type="match status" value="1"/>
</dbReference>
<dbReference type="Proteomes" id="UP000032748">
    <property type="component" value="Chromosome"/>
</dbReference>
<evidence type="ECO:0000313" key="5">
    <source>
        <dbReference type="EMBL" id="AKA24376.1"/>
    </source>
</evidence>
<keyword evidence="2 3" id="KW-0378">Hydrolase</keyword>
<dbReference type="InterPro" id="IPR020084">
    <property type="entry name" value="NUDIX_hydrolase_CS"/>
</dbReference>
<dbReference type="InterPro" id="IPR015797">
    <property type="entry name" value="NUDIX_hydrolase-like_dom_sf"/>
</dbReference>
<gene>
    <name evidence="5" type="ORF">PCL1606_29250</name>
</gene>
<dbReference type="AlphaFoldDB" id="A0A0D5XZ84"/>
<organism evidence="5 6">
    <name type="scientific">Pseudomonas chlororaphis</name>
    <dbReference type="NCBI Taxonomy" id="587753"/>
    <lineage>
        <taxon>Bacteria</taxon>
        <taxon>Pseudomonadati</taxon>
        <taxon>Pseudomonadota</taxon>
        <taxon>Gammaproteobacteria</taxon>
        <taxon>Pseudomonadales</taxon>
        <taxon>Pseudomonadaceae</taxon>
        <taxon>Pseudomonas</taxon>
    </lineage>
</organism>
<accession>A0A0D5XZ84</accession>
<evidence type="ECO:0000256" key="3">
    <source>
        <dbReference type="RuleBase" id="RU003476"/>
    </source>
</evidence>
<dbReference type="CDD" id="cd04667">
    <property type="entry name" value="NUDIX_Hydrolase"/>
    <property type="match status" value="1"/>
</dbReference>
<dbReference type="InterPro" id="IPR000086">
    <property type="entry name" value="NUDIX_hydrolase_dom"/>
</dbReference>
<dbReference type="PRINTS" id="PR00502">
    <property type="entry name" value="NUDIXFAMILY"/>
</dbReference>
<protein>
    <submittedName>
        <fullName evidence="5">NUDIX family hydrolase</fullName>
    </submittedName>
</protein>
<evidence type="ECO:0000313" key="6">
    <source>
        <dbReference type="Proteomes" id="UP000032748"/>
    </source>
</evidence>
<dbReference type="PANTHER" id="PTHR43046:SF16">
    <property type="entry name" value="ADP-RIBOSE PYROPHOSPHATASE YJHB-RELATED"/>
    <property type="match status" value="1"/>
</dbReference>
<comment type="similarity">
    <text evidence="3">Belongs to the Nudix hydrolase family.</text>
</comment>
<dbReference type="PANTHER" id="PTHR43046">
    <property type="entry name" value="GDP-MANNOSE MANNOSYL HYDROLASE"/>
    <property type="match status" value="1"/>
</dbReference>
<name>A0A0D5XZ84_9PSED</name>